<dbReference type="InterPro" id="IPR010982">
    <property type="entry name" value="Lambda_DNA-bd_dom_sf"/>
</dbReference>
<evidence type="ECO:0000313" key="3">
    <source>
        <dbReference type="EMBL" id="SDK76286.1"/>
    </source>
</evidence>
<dbReference type="SUPFAM" id="SSF47413">
    <property type="entry name" value="lambda repressor-like DNA-binding domains"/>
    <property type="match status" value="1"/>
</dbReference>
<name>A0A1G9EJH4_9PSED</name>
<dbReference type="GO" id="GO:0003677">
    <property type="term" value="F:DNA binding"/>
    <property type="evidence" value="ECO:0007669"/>
    <property type="project" value="UniProtKB-KW"/>
</dbReference>
<dbReference type="PANTHER" id="PTHR46558:SF4">
    <property type="entry name" value="DNA-BIDING PHAGE PROTEIN"/>
    <property type="match status" value="1"/>
</dbReference>
<dbReference type="InterPro" id="IPR001387">
    <property type="entry name" value="Cro/C1-type_HTH"/>
</dbReference>
<dbReference type="PROSITE" id="PS50943">
    <property type="entry name" value="HTH_CROC1"/>
    <property type="match status" value="1"/>
</dbReference>
<reference evidence="3 4" key="1">
    <citation type="submission" date="2016-10" db="EMBL/GenBank/DDBJ databases">
        <authorList>
            <person name="de Groot N.N."/>
        </authorList>
    </citation>
    <scope>NUCLEOTIDE SEQUENCE [LARGE SCALE GENOMIC DNA]</scope>
    <source>
        <strain evidence="3 4">JCM 21544</strain>
    </source>
</reference>
<keyword evidence="1" id="KW-0238">DNA-binding</keyword>
<proteinExistence type="predicted"/>
<dbReference type="RefSeq" id="WP_033982519.1">
    <property type="nucleotide sequence ID" value="NZ_FNFD01000010.1"/>
</dbReference>
<dbReference type="GeneID" id="300417871"/>
<dbReference type="SMART" id="SM00530">
    <property type="entry name" value="HTH_XRE"/>
    <property type="match status" value="1"/>
</dbReference>
<feature type="domain" description="HTH cro/C1-type" evidence="2">
    <location>
        <begin position="17"/>
        <end position="71"/>
    </location>
</feature>
<protein>
    <submittedName>
        <fullName evidence="3">Helix-turn-helix</fullName>
    </submittedName>
</protein>
<dbReference type="PANTHER" id="PTHR46558">
    <property type="entry name" value="TRACRIPTIONAL REGULATORY PROTEIN-RELATED-RELATED"/>
    <property type="match status" value="1"/>
</dbReference>
<keyword evidence="4" id="KW-1185">Reference proteome</keyword>
<dbReference type="CDD" id="cd00093">
    <property type="entry name" value="HTH_XRE"/>
    <property type="match status" value="1"/>
</dbReference>
<dbReference type="Proteomes" id="UP000198706">
    <property type="component" value="Unassembled WGS sequence"/>
</dbReference>
<dbReference type="AlphaFoldDB" id="A0A1G9EJH4"/>
<organism evidence="3 4">
    <name type="scientific">Pseudomonas indica</name>
    <dbReference type="NCBI Taxonomy" id="137658"/>
    <lineage>
        <taxon>Bacteria</taxon>
        <taxon>Pseudomonadati</taxon>
        <taxon>Pseudomonadota</taxon>
        <taxon>Gammaproteobacteria</taxon>
        <taxon>Pseudomonadales</taxon>
        <taxon>Pseudomonadaceae</taxon>
        <taxon>Pseudomonas</taxon>
    </lineage>
</organism>
<dbReference type="STRING" id="137658.SAMN05216186_11084"/>
<evidence type="ECO:0000259" key="2">
    <source>
        <dbReference type="PROSITE" id="PS50943"/>
    </source>
</evidence>
<accession>A0A1G9EJH4</accession>
<gene>
    <name evidence="3" type="ORF">SAMN05216186_11084</name>
</gene>
<dbReference type="Pfam" id="PF01381">
    <property type="entry name" value="HTH_3"/>
    <property type="match status" value="1"/>
</dbReference>
<dbReference type="Gene3D" id="1.10.260.40">
    <property type="entry name" value="lambda repressor-like DNA-binding domains"/>
    <property type="match status" value="1"/>
</dbReference>
<evidence type="ECO:0000313" key="4">
    <source>
        <dbReference type="Proteomes" id="UP000198706"/>
    </source>
</evidence>
<dbReference type="EMBL" id="FNFD01000010">
    <property type="protein sequence ID" value="SDK76286.1"/>
    <property type="molecule type" value="Genomic_DNA"/>
</dbReference>
<sequence length="115" mass="12676">MSEIDQKHLAEAVGRAIAKQRVRVGMTQEHVAERLGIGSEAISRIERGIVIPNISRLLEFAAIFECEAADLLTEASPRTDDQAQRISRMLATVSPEDRQLILGLVEQLADRLAEA</sequence>
<evidence type="ECO:0000256" key="1">
    <source>
        <dbReference type="ARBA" id="ARBA00023125"/>
    </source>
</evidence>